<dbReference type="EMBL" id="BK016102">
    <property type="protein sequence ID" value="DAF95025.1"/>
    <property type="molecule type" value="Genomic_DNA"/>
</dbReference>
<evidence type="ECO:0000313" key="2">
    <source>
        <dbReference type="EMBL" id="DAF95025.1"/>
    </source>
</evidence>
<organism evidence="2">
    <name type="scientific">Myoviridae sp. ctQf419</name>
    <dbReference type="NCBI Taxonomy" id="2825102"/>
    <lineage>
        <taxon>Viruses</taxon>
        <taxon>Duplodnaviria</taxon>
        <taxon>Heunggongvirae</taxon>
        <taxon>Uroviricota</taxon>
        <taxon>Caudoviricetes</taxon>
    </lineage>
</organism>
<feature type="region of interest" description="Disordered" evidence="1">
    <location>
        <begin position="1"/>
        <end position="29"/>
    </location>
</feature>
<sequence>MANNKVSKGSKGSKGSTAVPPRKEKNMSVDQILDALRSQSGDTITISVKRLEALCKEIKSLRSEVKTLTADKNQNDEQETPDAN</sequence>
<feature type="compositionally biased region" description="Low complexity" evidence="1">
    <location>
        <begin position="7"/>
        <end position="16"/>
    </location>
</feature>
<proteinExistence type="predicted"/>
<protein>
    <submittedName>
        <fullName evidence="2">Uncharacterized protein</fullName>
    </submittedName>
</protein>
<name>A0A8S5UKJ7_9CAUD</name>
<evidence type="ECO:0000256" key="1">
    <source>
        <dbReference type="SAM" id="MobiDB-lite"/>
    </source>
</evidence>
<reference evidence="2" key="1">
    <citation type="journal article" date="2021" name="Proc. Natl. Acad. Sci. U.S.A.">
        <title>A Catalog of Tens of Thousands of Viruses from Human Metagenomes Reveals Hidden Associations with Chronic Diseases.</title>
        <authorList>
            <person name="Tisza M.J."/>
            <person name="Buck C.B."/>
        </authorList>
    </citation>
    <scope>NUCLEOTIDE SEQUENCE</scope>
    <source>
        <strain evidence="2">CtQf419</strain>
    </source>
</reference>
<accession>A0A8S5UKJ7</accession>
<feature type="region of interest" description="Disordered" evidence="1">
    <location>
        <begin position="65"/>
        <end position="84"/>
    </location>
</feature>